<gene>
    <name evidence="1" type="ORF">EJ419_05510</name>
</gene>
<name>A0A4R0QPG5_9BIFI</name>
<organism evidence="1 2">
    <name type="scientific">Alloscardovia theropitheci</name>
    <dbReference type="NCBI Taxonomy" id="2496842"/>
    <lineage>
        <taxon>Bacteria</taxon>
        <taxon>Bacillati</taxon>
        <taxon>Actinomycetota</taxon>
        <taxon>Actinomycetes</taxon>
        <taxon>Bifidobacteriales</taxon>
        <taxon>Bifidobacteriaceae</taxon>
        <taxon>Alloscardovia</taxon>
    </lineage>
</organism>
<dbReference type="Proteomes" id="UP000291289">
    <property type="component" value="Unassembled WGS sequence"/>
</dbReference>
<dbReference type="RefSeq" id="WP_131284441.1">
    <property type="nucleotide sequence ID" value="NZ_RXLP01000021.1"/>
</dbReference>
<reference evidence="1 2" key="1">
    <citation type="submission" date="2018-12" db="EMBL/GenBank/DDBJ databases">
        <title>Alloscrdovia theropitheci sp. nov: a novel taxon from the feces of the bleeding-herat monkey (Theropithecus geleda).</title>
        <authorList>
            <person name="Modesto M."/>
        </authorList>
    </citation>
    <scope>NUCLEOTIDE SEQUENCE [LARGE SCALE GENOMIC DNA]</scope>
    <source>
        <strain evidence="1 2">GLDI4/2</strain>
    </source>
</reference>
<evidence type="ECO:0000313" key="1">
    <source>
        <dbReference type="EMBL" id="TCD54112.1"/>
    </source>
</evidence>
<dbReference type="EMBL" id="RXLP01000021">
    <property type="protein sequence ID" value="TCD54112.1"/>
    <property type="molecule type" value="Genomic_DNA"/>
</dbReference>
<proteinExistence type="predicted"/>
<comment type="caution">
    <text evidence="1">The sequence shown here is derived from an EMBL/GenBank/DDBJ whole genome shotgun (WGS) entry which is preliminary data.</text>
</comment>
<dbReference type="OrthoDB" id="9837790at2"/>
<sequence length="440" mass="48942">MMTRLDEYLFHADYLYQQVTMSEQWQALTRMTRFMYAHDAPTILTLIEKLDHPPFLVCSPMQAASYSLPQNTLSVPVIVPRIVRVKRTRDDLDMVSPQFVIDQDTAASDDLTFTSVGITDGEGEYRLITRLESSTDRIPVVVLSQGNQLTVSLSAKTRVRVSVTPVAMPTHNYEIQVESKTHALTVPVKTPLVGVVNPYKAMVQTLDITDGGVIPLQYATDGASIQDWVAIPTSFPVESFTAPTGEDTGIRLRTHAHDNPDPSVYRHYMLYLATRLRSLVNTHDWHTSATSDDMIVVSGKKCSLPRPSENTVVSLVTLLCTLIAHELTDNQETMLRLAHAASSMSACVLEIPTPRVDAYLMADPARRPASLDELDIARRIMISLLRLVDPSLLGSGHGTSLDYPFTPLQHPRVDTRFLDTNTYRLQISEGVITSINPLTL</sequence>
<evidence type="ECO:0000313" key="2">
    <source>
        <dbReference type="Proteomes" id="UP000291289"/>
    </source>
</evidence>
<dbReference type="AlphaFoldDB" id="A0A4R0QPG5"/>
<accession>A0A4R0QPG5</accession>
<keyword evidence="2" id="KW-1185">Reference proteome</keyword>
<protein>
    <submittedName>
        <fullName evidence="1">Uncharacterized protein</fullName>
    </submittedName>
</protein>